<name>A0A9D3XTE6_9SAUR</name>
<gene>
    <name evidence="2" type="ORF">KIL84_018486</name>
</gene>
<dbReference type="Proteomes" id="UP000827986">
    <property type="component" value="Unassembled WGS sequence"/>
</dbReference>
<feature type="region of interest" description="Disordered" evidence="1">
    <location>
        <begin position="131"/>
        <end position="154"/>
    </location>
</feature>
<keyword evidence="3" id="KW-1185">Reference proteome</keyword>
<accession>A0A9D3XTE6</accession>
<evidence type="ECO:0000313" key="3">
    <source>
        <dbReference type="Proteomes" id="UP000827986"/>
    </source>
</evidence>
<proteinExistence type="predicted"/>
<dbReference type="EMBL" id="JAHDVG010000463">
    <property type="protein sequence ID" value="KAH1185737.1"/>
    <property type="molecule type" value="Genomic_DNA"/>
</dbReference>
<reference evidence="2" key="1">
    <citation type="submission" date="2021-09" db="EMBL/GenBank/DDBJ databases">
        <title>The genome of Mauremys mutica provides insights into the evolution of semi-aquatic lifestyle.</title>
        <authorList>
            <person name="Gong S."/>
            <person name="Gao Y."/>
        </authorList>
    </citation>
    <scope>NUCLEOTIDE SEQUENCE</scope>
    <source>
        <strain evidence="2">MM-2020</strain>
        <tissue evidence="2">Muscle</tissue>
    </source>
</reference>
<dbReference type="AlphaFoldDB" id="A0A9D3XTE6"/>
<evidence type="ECO:0000256" key="1">
    <source>
        <dbReference type="SAM" id="MobiDB-lite"/>
    </source>
</evidence>
<protein>
    <submittedName>
        <fullName evidence="2">Uncharacterized protein</fullName>
    </submittedName>
</protein>
<comment type="caution">
    <text evidence="2">The sequence shown here is derived from an EMBL/GenBank/DDBJ whole genome shotgun (WGS) entry which is preliminary data.</text>
</comment>
<organism evidence="2 3">
    <name type="scientific">Mauremys mutica</name>
    <name type="common">yellowpond turtle</name>
    <dbReference type="NCBI Taxonomy" id="74926"/>
    <lineage>
        <taxon>Eukaryota</taxon>
        <taxon>Metazoa</taxon>
        <taxon>Chordata</taxon>
        <taxon>Craniata</taxon>
        <taxon>Vertebrata</taxon>
        <taxon>Euteleostomi</taxon>
        <taxon>Archelosauria</taxon>
        <taxon>Testudinata</taxon>
        <taxon>Testudines</taxon>
        <taxon>Cryptodira</taxon>
        <taxon>Durocryptodira</taxon>
        <taxon>Testudinoidea</taxon>
        <taxon>Geoemydidae</taxon>
        <taxon>Geoemydinae</taxon>
        <taxon>Mauremys</taxon>
    </lineage>
</organism>
<sequence length="154" mass="16587">MSPHFHHKHIHTVITPQMHSKAKCMEGAGANGPFLVPKERRGFRYLVCCGAGTTGVFNEHRGQKESSTRSSWHQCLQRDTAPVLLLSSTRGAEGDRSSIPGQGTEAVVPRRQVPGDAAIIKLDPPCLNPSKIQVGEGKTEVGRGKGTLCEGPQL</sequence>
<evidence type="ECO:0000313" key="2">
    <source>
        <dbReference type="EMBL" id="KAH1185737.1"/>
    </source>
</evidence>